<feature type="compositionally biased region" description="Basic and acidic residues" evidence="5">
    <location>
        <begin position="442"/>
        <end position="453"/>
    </location>
</feature>
<dbReference type="Pfam" id="PF07521">
    <property type="entry name" value="RMMBL"/>
    <property type="match status" value="1"/>
</dbReference>
<dbReference type="Pfam" id="PF10996">
    <property type="entry name" value="Beta-Casp"/>
    <property type="match status" value="1"/>
</dbReference>
<feature type="compositionally biased region" description="Low complexity" evidence="5">
    <location>
        <begin position="1402"/>
        <end position="1413"/>
    </location>
</feature>
<evidence type="ECO:0000313" key="8">
    <source>
        <dbReference type="Proteomes" id="UP000030143"/>
    </source>
</evidence>
<dbReference type="PANTHER" id="PTHR45922:SF1">
    <property type="entry name" value="CLEAVAGE AND POLYADENYLATION SPECIFICITY FACTOR SUBUNIT 2"/>
    <property type="match status" value="1"/>
</dbReference>
<comment type="subcellular location">
    <subcellularLocation>
        <location evidence="1 4">Nucleus</location>
    </subcellularLocation>
</comment>
<feature type="compositionally biased region" description="Polar residues" evidence="5">
    <location>
        <begin position="425"/>
        <end position="441"/>
    </location>
</feature>
<feature type="region of interest" description="Disordered" evidence="5">
    <location>
        <begin position="1402"/>
        <end position="1421"/>
    </location>
</feature>
<feature type="compositionally biased region" description="Low complexity" evidence="5">
    <location>
        <begin position="79"/>
        <end position="89"/>
    </location>
</feature>
<feature type="compositionally biased region" description="Basic and acidic residues" evidence="5">
    <location>
        <begin position="632"/>
        <end position="656"/>
    </location>
</feature>
<dbReference type="Proteomes" id="UP000030143">
    <property type="component" value="Unassembled WGS sequence"/>
</dbReference>
<dbReference type="Pfam" id="PF16661">
    <property type="entry name" value="Lactamase_B_6"/>
    <property type="match status" value="1"/>
</dbReference>
<feature type="compositionally biased region" description="Basic and acidic residues" evidence="5">
    <location>
        <begin position="586"/>
        <end position="614"/>
    </location>
</feature>
<feature type="region of interest" description="Disordered" evidence="5">
    <location>
        <begin position="1219"/>
        <end position="1243"/>
    </location>
</feature>
<evidence type="ECO:0000256" key="1">
    <source>
        <dbReference type="ARBA" id="ARBA00004123"/>
    </source>
</evidence>
<evidence type="ECO:0000256" key="4">
    <source>
        <dbReference type="RuleBase" id="RU365006"/>
    </source>
</evidence>
<dbReference type="Pfam" id="PF13299">
    <property type="entry name" value="CPSF100_C"/>
    <property type="match status" value="1"/>
</dbReference>
<organism evidence="7 8">
    <name type="scientific">Penicillium expansum</name>
    <name type="common">Blue mold rot fungus</name>
    <dbReference type="NCBI Taxonomy" id="27334"/>
    <lineage>
        <taxon>Eukaryota</taxon>
        <taxon>Fungi</taxon>
        <taxon>Dikarya</taxon>
        <taxon>Ascomycota</taxon>
        <taxon>Pezizomycotina</taxon>
        <taxon>Eurotiomycetes</taxon>
        <taxon>Eurotiomycetidae</taxon>
        <taxon>Eurotiales</taxon>
        <taxon>Aspergillaceae</taxon>
        <taxon>Penicillium</taxon>
    </lineage>
</organism>
<keyword evidence="2 4" id="KW-0507">mRNA processing</keyword>
<feature type="region of interest" description="Disordered" evidence="5">
    <location>
        <begin position="1"/>
        <end position="101"/>
    </location>
</feature>
<keyword evidence="8" id="KW-1185">Reference proteome</keyword>
<feature type="compositionally biased region" description="Acidic residues" evidence="5">
    <location>
        <begin position="141"/>
        <end position="158"/>
    </location>
</feature>
<feature type="compositionally biased region" description="Basic and acidic residues" evidence="5">
    <location>
        <begin position="1500"/>
        <end position="1523"/>
    </location>
</feature>
<evidence type="ECO:0000313" key="7">
    <source>
        <dbReference type="EMBL" id="KGO56232.1"/>
    </source>
</evidence>
<dbReference type="InterPro" id="IPR001279">
    <property type="entry name" value="Metallo-B-lactamas"/>
</dbReference>
<dbReference type="PANTHER" id="PTHR45922">
    <property type="entry name" value="CLEAVAGE AND POLYADENYLATION SPECIFICITY FACTOR SUBUNIT 2"/>
    <property type="match status" value="1"/>
</dbReference>
<dbReference type="GO" id="GO:0003723">
    <property type="term" value="F:RNA binding"/>
    <property type="evidence" value="ECO:0007669"/>
    <property type="project" value="UniProtKB-KW"/>
</dbReference>
<protein>
    <recommendedName>
        <fullName evidence="4">Cleavage and polyadenylation specificity factor subunit 2</fullName>
    </recommendedName>
    <alternativeName>
        <fullName evidence="4">Cleavage and polyadenylation specificity factor 100 kDa subunit</fullName>
    </alternativeName>
</protein>
<keyword evidence="4" id="KW-0694">RNA-binding</keyword>
<gene>
    <name evidence="7" type="ORF">PEX2_078390</name>
</gene>
<evidence type="ECO:0000256" key="3">
    <source>
        <dbReference type="ARBA" id="ARBA00023242"/>
    </source>
</evidence>
<dbReference type="GO" id="GO:0006397">
    <property type="term" value="P:mRNA processing"/>
    <property type="evidence" value="ECO:0007669"/>
    <property type="project" value="UniProtKB-KW"/>
</dbReference>
<dbReference type="GO" id="GO:0005847">
    <property type="term" value="C:mRNA cleavage and polyadenylation specificity factor complex"/>
    <property type="evidence" value="ECO:0007669"/>
    <property type="project" value="InterPro"/>
</dbReference>
<dbReference type="SMART" id="SM01027">
    <property type="entry name" value="Beta-Casp"/>
    <property type="match status" value="1"/>
</dbReference>
<feature type="compositionally biased region" description="Low complexity" evidence="5">
    <location>
        <begin position="531"/>
        <end position="554"/>
    </location>
</feature>
<feature type="region of interest" description="Disordered" evidence="5">
    <location>
        <begin position="698"/>
        <end position="734"/>
    </location>
</feature>
<dbReference type="InterPro" id="IPR027075">
    <property type="entry name" value="CPSF2"/>
</dbReference>
<evidence type="ECO:0000256" key="2">
    <source>
        <dbReference type="ARBA" id="ARBA00022664"/>
    </source>
</evidence>
<evidence type="ECO:0000256" key="5">
    <source>
        <dbReference type="SAM" id="MobiDB-lite"/>
    </source>
</evidence>
<feature type="domain" description="Beta-Casp" evidence="6">
    <location>
        <begin position="1159"/>
        <end position="1307"/>
    </location>
</feature>
<comment type="caution">
    <text evidence="7">The sequence shown here is derived from an EMBL/GenBank/DDBJ whole genome shotgun (WGS) entry which is preliminary data.</text>
</comment>
<comment type="similarity">
    <text evidence="4">Belongs to the metallo-beta-lactamase superfamily. RNA-metabolizing metallo-beta-lactamase-like family. CPSF2/YSH1 subfamily.</text>
</comment>
<dbReference type="HOGENOM" id="CLU_002227_3_1_1"/>
<feature type="region of interest" description="Disordered" evidence="5">
    <location>
        <begin position="1500"/>
        <end position="1557"/>
    </location>
</feature>
<feature type="region of interest" description="Disordered" evidence="5">
    <location>
        <begin position="320"/>
        <end position="342"/>
    </location>
</feature>
<sequence>MVITRAMAAGTRPKAQPLPPKPSKAEKAAKAARLKRDKEEKKAEREAAKRLKDANKAAAKRVKDAEKAAAKAEKDEIKAAANAAAKAAKVTNTKNSKGTKCATAAKAKVIKVTKTIKTTKKAKATKGRVIAATVKASANQYDEDEDEEDEDEESEEDHYETQPKRRKLETVTPPNLYVEMGPPKEKRPALRIGEWEYMRKADVPAGVENEDNRPLPHIYIGGTAPQPRWVITQSESIKAPRRIGSTSNFGDLQWTFEEGDFKKWTGLEYPALYELAYLCLEHTLTDTEIREQIYESLAEGPLPTTVTVGGQWHPALPPIPITRHFATGSSQQTSRKSSDAAFYFRDYERPNMAVRARGDHMAQPYPHALDSNISNRPRLEEWPTASRSASPDPESERGSEQGSEESQSDESTKSSVSEEAHLEQNTEATLESTVTISLGNERNSKKDSEQDSEHDSEESQSVDSRRSSVTGGSDLELNPEGTYSEPTTPPPLGNDGKTAQIDSISEEGSIFGDADDVHVEPNLARDSREQSPNSLFSGSGSGSGSEVSASSKTSEPSKFNAADDNSAQSTDSLSPVSHDGLFSPEQIERYYKKKQKDFERLGGVEHHEVSERTRQAQPSPSPFREALEALEDGQKELEIEELETRGVTEPSKRMRMESPSTPSPPAARRKTAAEIMVEKVMSFARAGREKRDEMRAAAAEKISDKPPVALLKKTTGNRPGARSQADAPSPEIPPNLQDAFLEQIKAYLKDPFQRARHFPDPLAVRRTRVWAGEELVDHKIKSTVDAALPPSAERHRPFSQWQDPVSASFIELFDNHADHARLDWNNTCTCTVHQGLEIEKTEQGARQEKAKTSICKRATLKMFTFTPLLGAQSSSSRASQSILELDGGIKILVDVGWDDTFNTLDLAELEKHIPTLSLILLTHATPAHIGALVHCCRTFPLFTQIPIYATNPVIAFGRTLLQDLYASAPLAATFLPKASVSEPGASSAGSATVSGGDAEAAGSTSRILLQSPTAEEISRYFSLIQPLKYSQPHQPLPSPFSPPLNGLTLTAYNAGHTVGGTIWHIQHGLESIVYAMDWNQARESVVAGAAWFGGSGASGTEVIEQLRKPTALICSTTGGDKLAPSGGRKKRDDLLLDMIRSSLAKGGTVLIPTDTSARVLELAYSLEHSWRDAANGDKEDVLQGAGLYLAGKKVTNTIRLARSMLEWMDENIVREFEAAESTDVTNGQRTGAQEKSSNKGGGPFTFKHLKIIERKKRLEKLLAEPGPKVILASDTSMDWGFSKDALRQVAEGPNNLLLLTESFHKDMKAQESKPSQNSATIGSMIWQWYEERRDGVALEKGSDGEHIEQVHSGGRELSWTDVQRAPLDTGEQLIYQQYLATKRQLQDTSQTLGQEALETAADALDDGSSSTSSEDSDPEQQGRALNFSASLAHATRSKLAVSDEDLGINILLRRKNVFDYDVRGKKGRERMFPYVAPRKKGDEYGEFIRPEEYLRAEEREEIDMQQRRTDAETKLGQKRRWDETAGPNGRKLSGGAAGRKRPHIDGKKIEDDDLSLASDGEDADIAAESEDEAEGQSFEGPAKVVYHTQTITINARIAFIDFMGLHDKRSLEMLIPLIQPQKLILVGGMKEETSALAAECQKLLTVKVGATVSDPAFDSAAIIFTPTNGEVIDASVDTNAWMVKLSNTLVRRLNWQHVRSLGVVALTAQLRGPEPADIGEIETSGKKVKQLKDEAASSAVAPTLEQPDTKIIDKVEVYPLLDTLPASMAAGTRSMARPLHVGDLRLADLRKLMQSAGHSAEFRGEGTLLIDKSVAVRKSGTGKIEVEATAQSSLARPGGRGIGSFLAVKRKIYEGLAVVAGS</sequence>
<dbReference type="STRING" id="27334.A0A0A2JLF8"/>
<accession>A0A0A2JLF8</accession>
<dbReference type="EMBL" id="JQFZ01000170">
    <property type="protein sequence ID" value="KGO56232.1"/>
    <property type="molecule type" value="Genomic_DNA"/>
</dbReference>
<feature type="region of interest" description="Disordered" evidence="5">
    <location>
        <begin position="135"/>
        <end position="167"/>
    </location>
</feature>
<dbReference type="VEuPathDB" id="FungiDB:PEXP_051410"/>
<dbReference type="InterPro" id="IPR022712">
    <property type="entry name" value="Beta_Casp"/>
</dbReference>
<feature type="compositionally biased region" description="Basic and acidic residues" evidence="5">
    <location>
        <begin position="23"/>
        <end position="78"/>
    </location>
</feature>
<dbReference type="Gene3D" id="3.60.15.10">
    <property type="entry name" value="Ribonuclease Z/Hydroxyacylglutathione hydrolase-like"/>
    <property type="match status" value="1"/>
</dbReference>
<keyword evidence="3 4" id="KW-0539">Nucleus</keyword>
<dbReference type="InterPro" id="IPR036866">
    <property type="entry name" value="RibonucZ/Hydroxyglut_hydro"/>
</dbReference>
<dbReference type="InterPro" id="IPR025069">
    <property type="entry name" value="Cpsf2_C"/>
</dbReference>
<dbReference type="SUPFAM" id="SSF56281">
    <property type="entry name" value="Metallo-hydrolase/oxidoreductase"/>
    <property type="match status" value="1"/>
</dbReference>
<feature type="compositionally biased region" description="Polar residues" evidence="5">
    <location>
        <begin position="563"/>
        <end position="575"/>
    </location>
</feature>
<feature type="compositionally biased region" description="Basic and acidic residues" evidence="5">
    <location>
        <begin position="410"/>
        <end position="424"/>
    </location>
</feature>
<evidence type="ECO:0000259" key="6">
    <source>
        <dbReference type="SMART" id="SM01027"/>
    </source>
</evidence>
<feature type="region of interest" description="Disordered" evidence="5">
    <location>
        <begin position="363"/>
        <end position="670"/>
    </location>
</feature>
<name>A0A0A2JLF8_PENEN</name>
<dbReference type="InterPro" id="IPR011108">
    <property type="entry name" value="RMMBL"/>
</dbReference>
<feature type="compositionally biased region" description="Basic and acidic residues" evidence="5">
    <location>
        <begin position="515"/>
        <end position="529"/>
    </location>
</feature>
<dbReference type="GeneID" id="27680529"/>
<reference evidence="7 8" key="1">
    <citation type="journal article" date="2015" name="Mol. Plant Microbe Interact.">
        <title>Genome, transcriptome, and functional analyses of Penicillium expansum provide new insights into secondary metabolism and pathogenicity.</title>
        <authorList>
            <person name="Ballester A.R."/>
            <person name="Marcet-Houben M."/>
            <person name="Levin E."/>
            <person name="Sela N."/>
            <person name="Selma-Lazaro C."/>
            <person name="Carmona L."/>
            <person name="Wisniewski M."/>
            <person name="Droby S."/>
            <person name="Gonzalez-Candelas L."/>
            <person name="Gabaldon T."/>
        </authorList>
    </citation>
    <scope>NUCLEOTIDE SEQUENCE [LARGE SCALE GENOMIC DNA]</scope>
    <source>
        <strain evidence="7 8">MD-8</strain>
    </source>
</reference>
<proteinExistence type="inferred from homology"/>
<feature type="compositionally biased region" description="Polar residues" evidence="5">
    <location>
        <begin position="1222"/>
        <end position="1235"/>
    </location>
</feature>
<dbReference type="RefSeq" id="XP_016598027.1">
    <property type="nucleotide sequence ID" value="XM_016745109.1"/>
</dbReference>